<dbReference type="SMART" id="SM00046">
    <property type="entry name" value="DAGKc"/>
    <property type="match status" value="1"/>
</dbReference>
<dbReference type="SUPFAM" id="SSF111331">
    <property type="entry name" value="NAD kinase/diacylglycerol kinase-like"/>
    <property type="match status" value="1"/>
</dbReference>
<evidence type="ECO:0000256" key="1">
    <source>
        <dbReference type="SAM" id="MobiDB-lite"/>
    </source>
</evidence>
<dbReference type="GO" id="GO:0016020">
    <property type="term" value="C:membrane"/>
    <property type="evidence" value="ECO:0007669"/>
    <property type="project" value="TreeGrafter"/>
</dbReference>
<dbReference type="InterPro" id="IPR001206">
    <property type="entry name" value="Diacylglycerol_kinase_cat_dom"/>
</dbReference>
<dbReference type="InterPro" id="IPR017438">
    <property type="entry name" value="ATP-NAD_kinase_N"/>
</dbReference>
<gene>
    <name evidence="3" type="primary">LCB4</name>
    <name evidence="3" type="ORF">SLS62_000659</name>
</gene>
<comment type="caution">
    <text evidence="3">The sequence shown here is derived from an EMBL/GenBank/DDBJ whole genome shotgun (WGS) entry which is preliminary data.</text>
</comment>
<evidence type="ECO:0000313" key="3">
    <source>
        <dbReference type="EMBL" id="KAK7757112.1"/>
    </source>
</evidence>
<dbReference type="PROSITE" id="PS50146">
    <property type="entry name" value="DAGK"/>
    <property type="match status" value="1"/>
</dbReference>
<name>A0AAN9YWF0_9PEZI</name>
<dbReference type="InterPro" id="IPR055916">
    <property type="entry name" value="DUF7493"/>
</dbReference>
<dbReference type="AlphaFoldDB" id="A0AAN9YWF0"/>
<dbReference type="GO" id="GO:0001727">
    <property type="term" value="F:lipid kinase activity"/>
    <property type="evidence" value="ECO:0007669"/>
    <property type="project" value="UniProtKB-ARBA"/>
</dbReference>
<reference evidence="3 4" key="1">
    <citation type="submission" date="2024-02" db="EMBL/GenBank/DDBJ databases">
        <title>De novo assembly and annotation of 12 fungi associated with fruit tree decline syndrome in Ontario, Canada.</title>
        <authorList>
            <person name="Sulman M."/>
            <person name="Ellouze W."/>
            <person name="Ilyukhin E."/>
        </authorList>
    </citation>
    <scope>NUCLEOTIDE SEQUENCE [LARGE SCALE GENOMIC DNA]</scope>
    <source>
        <strain evidence="3 4">M11/M66-122</strain>
    </source>
</reference>
<feature type="region of interest" description="Disordered" evidence="1">
    <location>
        <begin position="391"/>
        <end position="435"/>
    </location>
</feature>
<sequence length="584" mass="64039">MDSSDTQPLHQAAPKELLKLEGGVSLAFEGDNLIVKDKSQAKKNRRKFCGFHVGSGRPELTIPFYNVLWAEVTKEGDGPPLLVIDYAHAKNHQVQPRRLAYPVVLENNNDQIKNISDNSNDNNGNNDYLSATSTASENAQAWAEALLSRAYGPGQQRRRRARVIVNPHAGPGGAGRIWEREVRPLFEAARLVIDATYTAQAGEAVGICEHLDVGAYDVVVPCSGDGLPHEVFNGLGRRRDARSALRRLAVAHIPCGSGNAMSCNLNGSHRPGEAALAVIKGVRTPMDLMSITQGGGHSNNRGIGVAAATEVEGQAQAENNEEEEPVRRTLSFLSQSVGLIAECDLGTESMRWMGPARFNVGVAQRIFSKKVYPCDVAVKVEVPNNKDRVKARYRREKAEADHNVRKEGRSRSGAAADESDDLVEDGDEEGLPTLRYGTIGDEIPDDWEKLTFNHMGNFYCGNMPYMAPDANFFPATTPNDGLMDLVVNDGSIPPFKYLQLMTAIEKEKFFENPLVSYWKVSAYRITPRDQKDGYISIDGERIPFEPFQVEIHQGLATVLSKNGKYEANGPPGWENAPIDENAAA</sequence>
<dbReference type="PANTHER" id="PTHR12358">
    <property type="entry name" value="SPHINGOSINE KINASE"/>
    <property type="match status" value="1"/>
</dbReference>
<dbReference type="Proteomes" id="UP001320420">
    <property type="component" value="Unassembled WGS sequence"/>
</dbReference>
<keyword evidence="3" id="KW-0418">Kinase</keyword>
<keyword evidence="4" id="KW-1185">Reference proteome</keyword>
<keyword evidence="3" id="KW-0808">Transferase</keyword>
<dbReference type="Gene3D" id="3.40.50.10330">
    <property type="entry name" value="Probable inorganic polyphosphate/atp-NAD kinase, domain 1"/>
    <property type="match status" value="1"/>
</dbReference>
<dbReference type="EMBL" id="JAKJXP020000003">
    <property type="protein sequence ID" value="KAK7757112.1"/>
    <property type="molecule type" value="Genomic_DNA"/>
</dbReference>
<evidence type="ECO:0000313" key="4">
    <source>
        <dbReference type="Proteomes" id="UP001320420"/>
    </source>
</evidence>
<protein>
    <submittedName>
        <fullName evidence="3">Sphinganine kinase lcb4</fullName>
    </submittedName>
</protein>
<dbReference type="PANTHER" id="PTHR12358:SF31">
    <property type="entry name" value="ACYLGLYCEROL KINASE, MITOCHONDRIAL"/>
    <property type="match status" value="1"/>
</dbReference>
<dbReference type="Pfam" id="PF24321">
    <property type="entry name" value="DUF7493"/>
    <property type="match status" value="1"/>
</dbReference>
<organism evidence="3 4">
    <name type="scientific">Diatrype stigma</name>
    <dbReference type="NCBI Taxonomy" id="117547"/>
    <lineage>
        <taxon>Eukaryota</taxon>
        <taxon>Fungi</taxon>
        <taxon>Dikarya</taxon>
        <taxon>Ascomycota</taxon>
        <taxon>Pezizomycotina</taxon>
        <taxon>Sordariomycetes</taxon>
        <taxon>Xylariomycetidae</taxon>
        <taxon>Xylariales</taxon>
        <taxon>Diatrypaceae</taxon>
        <taxon>Diatrype</taxon>
    </lineage>
</organism>
<dbReference type="GO" id="GO:0005737">
    <property type="term" value="C:cytoplasm"/>
    <property type="evidence" value="ECO:0007669"/>
    <property type="project" value="TreeGrafter"/>
</dbReference>
<feature type="compositionally biased region" description="Acidic residues" evidence="1">
    <location>
        <begin position="417"/>
        <end position="430"/>
    </location>
</feature>
<dbReference type="Gene3D" id="2.60.200.40">
    <property type="match status" value="1"/>
</dbReference>
<dbReference type="GO" id="GO:0046512">
    <property type="term" value="P:sphingosine biosynthetic process"/>
    <property type="evidence" value="ECO:0007669"/>
    <property type="project" value="TreeGrafter"/>
</dbReference>
<evidence type="ECO:0000259" key="2">
    <source>
        <dbReference type="PROSITE" id="PS50146"/>
    </source>
</evidence>
<feature type="domain" description="DAGKc" evidence="2">
    <location>
        <begin position="156"/>
        <end position="295"/>
    </location>
</feature>
<dbReference type="InterPro" id="IPR050187">
    <property type="entry name" value="Lipid_Phosphate_FormReg"/>
</dbReference>
<dbReference type="GO" id="GO:0016773">
    <property type="term" value="F:phosphotransferase activity, alcohol group as acceptor"/>
    <property type="evidence" value="ECO:0007669"/>
    <property type="project" value="UniProtKB-ARBA"/>
</dbReference>
<feature type="compositionally biased region" description="Basic and acidic residues" evidence="1">
    <location>
        <begin position="391"/>
        <end position="410"/>
    </location>
</feature>
<proteinExistence type="predicted"/>
<dbReference type="InterPro" id="IPR016064">
    <property type="entry name" value="NAD/diacylglycerol_kinase_sf"/>
</dbReference>
<accession>A0AAN9YWF0</accession>
<dbReference type="Pfam" id="PF00781">
    <property type="entry name" value="DAGK_cat"/>
    <property type="match status" value="1"/>
</dbReference>